<reference evidence="1" key="1">
    <citation type="submission" date="2006-10" db="EMBL/GenBank/DDBJ databases">
        <authorList>
            <person name="Amadeo P."/>
            <person name="Zhao Q."/>
            <person name="Wortman J."/>
            <person name="Fraser-Liggett C."/>
            <person name="Carlton J."/>
        </authorList>
    </citation>
    <scope>NUCLEOTIDE SEQUENCE</scope>
    <source>
        <strain evidence="1">G3</strain>
    </source>
</reference>
<sequence>MEFLLLINIVGSSFEYHENALEVNYINSSFNNDPSMIKLFEYVKDNVFEHGNSSSGYISVSILPFPMDIIDAKKWNKLYNYCDEDYVALVKFCIQKGNTPYLYGHEKSTYTHGQFFRQPKIEDGLLHYGQDGLSMKMKADRIIFEKEKSSATPYGAIYYDYDYIDRLNKWGKIAISRSYNEQEYIDYFISNDFPLNRLRNLLKLLAKDSLELVRRQIDEKENTERLLKYNRLLQKYCVKLIQHCEEYLEKQAKSQKVPITF</sequence>
<organism evidence="1 2">
    <name type="scientific">Trichomonas vaginalis (strain ATCC PRA-98 / G3)</name>
    <dbReference type="NCBI Taxonomy" id="412133"/>
    <lineage>
        <taxon>Eukaryota</taxon>
        <taxon>Metamonada</taxon>
        <taxon>Parabasalia</taxon>
        <taxon>Trichomonadida</taxon>
        <taxon>Trichomonadidae</taxon>
        <taxon>Trichomonas</taxon>
    </lineage>
</organism>
<proteinExistence type="predicted"/>
<dbReference type="RefSeq" id="XP_001311849.1">
    <property type="nucleotide sequence ID" value="XM_001311848.1"/>
</dbReference>
<dbReference type="InParanoid" id="A2F843"/>
<dbReference type="AlphaFoldDB" id="A2F843"/>
<dbReference type="Proteomes" id="UP000001542">
    <property type="component" value="Unassembled WGS sequence"/>
</dbReference>
<name>A2F843_TRIV3</name>
<dbReference type="VEuPathDB" id="TrichDB:TVAG_242840"/>
<dbReference type="SMR" id="A2F843"/>
<keyword evidence="2" id="KW-1185">Reference proteome</keyword>
<reference evidence="1" key="2">
    <citation type="journal article" date="2007" name="Science">
        <title>Draft genome sequence of the sexually transmitted pathogen Trichomonas vaginalis.</title>
        <authorList>
            <person name="Carlton J.M."/>
            <person name="Hirt R.P."/>
            <person name="Silva J.C."/>
            <person name="Delcher A.L."/>
            <person name="Schatz M."/>
            <person name="Zhao Q."/>
            <person name="Wortman J.R."/>
            <person name="Bidwell S.L."/>
            <person name="Alsmark U.C.M."/>
            <person name="Besteiro S."/>
            <person name="Sicheritz-Ponten T."/>
            <person name="Noel C.J."/>
            <person name="Dacks J.B."/>
            <person name="Foster P.G."/>
            <person name="Simillion C."/>
            <person name="Van de Peer Y."/>
            <person name="Miranda-Saavedra D."/>
            <person name="Barton G.J."/>
            <person name="Westrop G.D."/>
            <person name="Mueller S."/>
            <person name="Dessi D."/>
            <person name="Fiori P.L."/>
            <person name="Ren Q."/>
            <person name="Paulsen I."/>
            <person name="Zhang H."/>
            <person name="Bastida-Corcuera F.D."/>
            <person name="Simoes-Barbosa A."/>
            <person name="Brown M.T."/>
            <person name="Hayes R.D."/>
            <person name="Mukherjee M."/>
            <person name="Okumura C.Y."/>
            <person name="Schneider R."/>
            <person name="Smith A.J."/>
            <person name="Vanacova S."/>
            <person name="Villalvazo M."/>
            <person name="Haas B.J."/>
            <person name="Pertea M."/>
            <person name="Feldblyum T.V."/>
            <person name="Utterback T.R."/>
            <person name="Shu C.L."/>
            <person name="Osoegawa K."/>
            <person name="de Jong P.J."/>
            <person name="Hrdy I."/>
            <person name="Horvathova L."/>
            <person name="Zubacova Z."/>
            <person name="Dolezal P."/>
            <person name="Malik S.B."/>
            <person name="Logsdon J.M. Jr."/>
            <person name="Henze K."/>
            <person name="Gupta A."/>
            <person name="Wang C.C."/>
            <person name="Dunne R.L."/>
            <person name="Upcroft J.A."/>
            <person name="Upcroft P."/>
            <person name="White O."/>
            <person name="Salzberg S.L."/>
            <person name="Tang P."/>
            <person name="Chiu C.-H."/>
            <person name="Lee Y.-S."/>
            <person name="Embley T.M."/>
            <person name="Coombs G.H."/>
            <person name="Mottram J.C."/>
            <person name="Tachezy J."/>
            <person name="Fraser-Liggett C.M."/>
            <person name="Johnson P.J."/>
        </authorList>
    </citation>
    <scope>NUCLEOTIDE SEQUENCE [LARGE SCALE GENOMIC DNA]</scope>
    <source>
        <strain evidence="1">G3</strain>
    </source>
</reference>
<evidence type="ECO:0000313" key="1">
    <source>
        <dbReference type="EMBL" id="EAX98919.1"/>
    </source>
</evidence>
<dbReference type="EMBL" id="DS113657">
    <property type="protein sequence ID" value="EAX98919.1"/>
    <property type="molecule type" value="Genomic_DNA"/>
</dbReference>
<accession>A2F843</accession>
<gene>
    <name evidence="1" type="ORF">TVAG_242840</name>
</gene>
<dbReference type="VEuPathDB" id="TrichDB:TVAGG3_0283120"/>
<dbReference type="KEGG" id="tva:4756719"/>
<protein>
    <submittedName>
        <fullName evidence="1">Uncharacterized protein</fullName>
    </submittedName>
</protein>
<evidence type="ECO:0000313" key="2">
    <source>
        <dbReference type="Proteomes" id="UP000001542"/>
    </source>
</evidence>